<evidence type="ECO:0000256" key="3">
    <source>
        <dbReference type="ARBA" id="ARBA00022448"/>
    </source>
</evidence>
<gene>
    <name evidence="9" type="ORF">UFOPK2894_00245</name>
    <name evidence="10" type="ORF">UFOPK3492_00106</name>
</gene>
<accession>A0A6J6V416</accession>
<dbReference type="EMBL" id="CAEZZQ010000009">
    <property type="protein sequence ID" value="CAB4765865.1"/>
    <property type="molecule type" value="Genomic_DNA"/>
</dbReference>
<dbReference type="SUPFAM" id="SSF81345">
    <property type="entry name" value="ABC transporter involved in vitamin B12 uptake, BtuC"/>
    <property type="match status" value="1"/>
</dbReference>
<feature type="transmembrane region" description="Helical" evidence="8">
    <location>
        <begin position="301"/>
        <end position="321"/>
    </location>
</feature>
<dbReference type="InterPro" id="IPR037294">
    <property type="entry name" value="ABC_BtuC-like"/>
</dbReference>
<evidence type="ECO:0000256" key="2">
    <source>
        <dbReference type="ARBA" id="ARBA00007935"/>
    </source>
</evidence>
<feature type="transmembrane region" description="Helical" evidence="8">
    <location>
        <begin position="271"/>
        <end position="289"/>
    </location>
</feature>
<dbReference type="InterPro" id="IPR000522">
    <property type="entry name" value="ABC_transptr_permease_BtuC"/>
</dbReference>
<feature type="transmembrane region" description="Helical" evidence="8">
    <location>
        <begin position="184"/>
        <end position="206"/>
    </location>
</feature>
<dbReference type="EMBL" id="CAFBMD010000003">
    <property type="protein sequence ID" value="CAB4888198.1"/>
    <property type="molecule type" value="Genomic_DNA"/>
</dbReference>
<evidence type="ECO:0000313" key="9">
    <source>
        <dbReference type="EMBL" id="CAB4765865.1"/>
    </source>
</evidence>
<organism evidence="9">
    <name type="scientific">freshwater metagenome</name>
    <dbReference type="NCBI Taxonomy" id="449393"/>
    <lineage>
        <taxon>unclassified sequences</taxon>
        <taxon>metagenomes</taxon>
        <taxon>ecological metagenomes</taxon>
    </lineage>
</organism>
<feature type="transmembrane region" description="Helical" evidence="8">
    <location>
        <begin position="117"/>
        <end position="134"/>
    </location>
</feature>
<dbReference type="AlphaFoldDB" id="A0A6J6V416"/>
<keyword evidence="4" id="KW-1003">Cell membrane</keyword>
<keyword evidence="6 8" id="KW-1133">Transmembrane helix</keyword>
<dbReference type="GO" id="GO:0022857">
    <property type="term" value="F:transmembrane transporter activity"/>
    <property type="evidence" value="ECO:0007669"/>
    <property type="project" value="InterPro"/>
</dbReference>
<dbReference type="Gene3D" id="1.10.3470.10">
    <property type="entry name" value="ABC transporter involved in vitamin B12 uptake, BtuC"/>
    <property type="match status" value="1"/>
</dbReference>
<dbReference type="GO" id="GO:0005886">
    <property type="term" value="C:plasma membrane"/>
    <property type="evidence" value="ECO:0007669"/>
    <property type="project" value="UniProtKB-SubCell"/>
</dbReference>
<keyword evidence="7 8" id="KW-0472">Membrane</keyword>
<reference evidence="9" key="1">
    <citation type="submission" date="2020-05" db="EMBL/GenBank/DDBJ databases">
        <authorList>
            <person name="Chiriac C."/>
            <person name="Salcher M."/>
            <person name="Ghai R."/>
            <person name="Kavagutti S V."/>
        </authorList>
    </citation>
    <scope>NUCLEOTIDE SEQUENCE</scope>
</reference>
<comment type="subcellular location">
    <subcellularLocation>
        <location evidence="1">Cell membrane</location>
        <topology evidence="1">Multi-pass membrane protein</topology>
    </subcellularLocation>
</comment>
<feature type="transmembrane region" description="Helical" evidence="8">
    <location>
        <begin position="141"/>
        <end position="164"/>
    </location>
</feature>
<protein>
    <submittedName>
        <fullName evidence="9">Unannotated protein</fullName>
    </submittedName>
</protein>
<name>A0A6J6V416_9ZZZZ</name>
<keyword evidence="5 8" id="KW-0812">Transmembrane</keyword>
<feature type="transmembrane region" description="Helical" evidence="8">
    <location>
        <begin position="91"/>
        <end position="111"/>
    </location>
</feature>
<dbReference type="PANTHER" id="PTHR30472:SF25">
    <property type="entry name" value="ABC TRANSPORTER PERMEASE PROTEIN MJ0876-RELATED"/>
    <property type="match status" value="1"/>
</dbReference>
<keyword evidence="3" id="KW-0813">Transport</keyword>
<dbReference type="Pfam" id="PF01032">
    <property type="entry name" value="FecCD"/>
    <property type="match status" value="1"/>
</dbReference>
<feature type="transmembrane region" description="Helical" evidence="8">
    <location>
        <begin position="62"/>
        <end position="84"/>
    </location>
</feature>
<feature type="transmembrane region" description="Helical" evidence="8">
    <location>
        <begin position="232"/>
        <end position="259"/>
    </location>
</feature>
<evidence type="ECO:0000256" key="8">
    <source>
        <dbReference type="SAM" id="Phobius"/>
    </source>
</evidence>
<proteinExistence type="inferred from homology"/>
<evidence type="ECO:0000256" key="7">
    <source>
        <dbReference type="ARBA" id="ARBA00023136"/>
    </source>
</evidence>
<comment type="similarity">
    <text evidence="2">Belongs to the binding-protein-dependent transport system permease family. FecCD subfamily.</text>
</comment>
<evidence type="ECO:0000256" key="5">
    <source>
        <dbReference type="ARBA" id="ARBA00022692"/>
    </source>
</evidence>
<evidence type="ECO:0000256" key="4">
    <source>
        <dbReference type="ARBA" id="ARBA00022475"/>
    </source>
</evidence>
<evidence type="ECO:0000256" key="1">
    <source>
        <dbReference type="ARBA" id="ARBA00004651"/>
    </source>
</evidence>
<evidence type="ECO:0000313" key="10">
    <source>
        <dbReference type="EMBL" id="CAB4888198.1"/>
    </source>
</evidence>
<sequence length="327" mass="33321">MRRATILLALSFALVGLTLVALLSGSVQLALGELLHGIFSGNATAQEQDALKIIGQIRLPRVVGAIVIGAALGIAGSLMQGLFINPLADPAFIGISAGGVLLSIISTSMGVASYGSLPNIAVATLGALAAARLIPKRLAPLPFILVGFGLGSLWSASSSLISAMQGRTSGPGTSLWAMGSLSLMTWPALLRLLPFLVLGTILAWVISGNVDRLALGNRIATFMGVRTGRVKWLGLVAGALLVGSSAALSGVMTFVGLVVPNVLRPLVGARLRILMPASALGGALLLLAADTLSRSMLSSGEVSLTLLLAIIGSPVLVLILLREKSSS</sequence>
<evidence type="ECO:0000256" key="6">
    <source>
        <dbReference type="ARBA" id="ARBA00022989"/>
    </source>
</evidence>
<dbReference type="PANTHER" id="PTHR30472">
    <property type="entry name" value="FERRIC ENTEROBACTIN TRANSPORT SYSTEM PERMEASE PROTEIN"/>
    <property type="match status" value="1"/>
</dbReference>